<evidence type="ECO:0000313" key="4">
    <source>
        <dbReference type="EMBL" id="QIK72434.1"/>
    </source>
</evidence>
<dbReference type="InterPro" id="IPR032267">
    <property type="entry name" value="DUF4832"/>
</dbReference>
<dbReference type="InterPro" id="IPR032379">
    <property type="entry name" value="DUF4874"/>
</dbReference>
<dbReference type="Proteomes" id="UP000501058">
    <property type="component" value="Chromosome"/>
</dbReference>
<feature type="region of interest" description="Disordered" evidence="1">
    <location>
        <begin position="395"/>
        <end position="414"/>
    </location>
</feature>
<dbReference type="EMBL" id="CP049865">
    <property type="protein sequence ID" value="QIK72434.1"/>
    <property type="molecule type" value="Genomic_DNA"/>
</dbReference>
<name>A0A6G7Y6B2_9ACTN</name>
<dbReference type="Pfam" id="PF16116">
    <property type="entry name" value="DUF4832"/>
    <property type="match status" value="1"/>
</dbReference>
<dbReference type="KEGG" id="prv:G7070_09345"/>
<evidence type="ECO:0000313" key="5">
    <source>
        <dbReference type="Proteomes" id="UP000501058"/>
    </source>
</evidence>
<feature type="domain" description="DUF4874" evidence="3">
    <location>
        <begin position="67"/>
        <end position="197"/>
    </location>
</feature>
<gene>
    <name evidence="4" type="ORF">G7070_09345</name>
</gene>
<keyword evidence="5" id="KW-1185">Reference proteome</keyword>
<protein>
    <submittedName>
        <fullName evidence="4">DUF4874 domain-containing protein</fullName>
    </submittedName>
</protein>
<accession>A0A6G7Y6B2</accession>
<dbReference type="RefSeq" id="WP_166233508.1">
    <property type="nucleotide sequence ID" value="NZ_CP049865.1"/>
</dbReference>
<reference evidence="4 5" key="1">
    <citation type="submission" date="2020-03" db="EMBL/GenBank/DDBJ databases">
        <title>Propioniciclava sp. nov., isolated from Hydrophilus acuminatus.</title>
        <authorList>
            <person name="Hyun D.-W."/>
            <person name="Bae J.-W."/>
        </authorList>
    </citation>
    <scope>NUCLEOTIDE SEQUENCE [LARGE SCALE GENOMIC DNA]</scope>
    <source>
        <strain evidence="4 5">HDW11</strain>
    </source>
</reference>
<feature type="region of interest" description="Disordered" evidence="1">
    <location>
        <begin position="1"/>
        <end position="25"/>
    </location>
</feature>
<sequence>MTAAVPAAPRPLSGHRRDQPRLRTPHRGLRYELNVRLPELCGVWPLERDHPRDVGGAVQFLRGRYGADADVVQQYFYLGRYVGGPLPGEALEQVRTGLAQLRAGGFSVVLRFAYDHSFLPRRPYTLEDVLTHIHQLGPIVSEFADIVTVWQAGFLGLWGEWGASIHPLSTDPEVATAVLTALLAELPDDLHTQLRYHAKSRLVTDASVRARIGFHNDYFTLSDDGMDLFRPEEEGWPDYVAASGTMPMDVELPWDGEQGVDDYPWDAPVDPLAAARRLQTLRTDTLGIVHNAHVTLAAWRRTPVTSAELGAAGLGVASDWFRDGDDLPGVRTWFEYLRDHLGYRLEGRWWSAAVAGGSLTVRLELRNVGFSAPLRPWVVSFVLLDADGAAVAEQRVDTDPRTWGPGGRAEDAPSAPAPVLLSAEFDTAALPDLAGLRLGVRLRDPHGEGPIPVPLANAETTLLGDVNVLGAITGE</sequence>
<evidence type="ECO:0000259" key="2">
    <source>
        <dbReference type="Pfam" id="PF16116"/>
    </source>
</evidence>
<dbReference type="Pfam" id="PF16173">
    <property type="entry name" value="DUF4874"/>
    <property type="match status" value="1"/>
</dbReference>
<evidence type="ECO:0000256" key="1">
    <source>
        <dbReference type="SAM" id="MobiDB-lite"/>
    </source>
</evidence>
<proteinExistence type="predicted"/>
<feature type="domain" description="DUF4832" evidence="2">
    <location>
        <begin position="211"/>
        <end position="412"/>
    </location>
</feature>
<organism evidence="4 5">
    <name type="scientific">Propioniciclava coleopterorum</name>
    <dbReference type="NCBI Taxonomy" id="2714937"/>
    <lineage>
        <taxon>Bacteria</taxon>
        <taxon>Bacillati</taxon>
        <taxon>Actinomycetota</taxon>
        <taxon>Actinomycetes</taxon>
        <taxon>Propionibacteriales</taxon>
        <taxon>Propionibacteriaceae</taxon>
        <taxon>Propioniciclava</taxon>
    </lineage>
</organism>
<dbReference type="AlphaFoldDB" id="A0A6G7Y6B2"/>
<evidence type="ECO:0000259" key="3">
    <source>
        <dbReference type="Pfam" id="PF16173"/>
    </source>
</evidence>